<sequence>MARTAQFLPKKTPCGSGAPKGASWCSVIPTRDHPLCVLPAQGWPESGHAQETPEKVLSAGPVIFRADGRSTAGIGRLLGKARFPHGGFYAHFVSKDALVQQFLVRSLRGTSNTLLRAAGHTPPYGLVGMVRNYVIRQHCGEAQAEGSCVLPPLAAEIARRFAVSSRLVRRAPRTCSGWSDNLICAAAHWWSAQRPVGVWPRPAGRPGLRSAGGRCSPRRHPRRTWCSTQSIFRIDF</sequence>
<protein>
    <recommendedName>
        <fullName evidence="3">Transcriptional regulator, TetR family</fullName>
    </recommendedName>
</protein>
<dbReference type="EMBL" id="FWWU01000006">
    <property type="protein sequence ID" value="SMB83129.1"/>
    <property type="molecule type" value="Genomic_DNA"/>
</dbReference>
<accession>A0A1W1UQ58</accession>
<dbReference type="SUPFAM" id="SSF46689">
    <property type="entry name" value="Homeodomain-like"/>
    <property type="match status" value="1"/>
</dbReference>
<keyword evidence="2" id="KW-1185">Reference proteome</keyword>
<organism evidence="1 2">
    <name type="scientific">Deinococcus hopiensis KR-140</name>
    <dbReference type="NCBI Taxonomy" id="695939"/>
    <lineage>
        <taxon>Bacteria</taxon>
        <taxon>Thermotogati</taxon>
        <taxon>Deinococcota</taxon>
        <taxon>Deinococci</taxon>
        <taxon>Deinococcales</taxon>
        <taxon>Deinococcaceae</taxon>
        <taxon>Deinococcus</taxon>
    </lineage>
</organism>
<dbReference type="Gene3D" id="1.10.10.60">
    <property type="entry name" value="Homeodomain-like"/>
    <property type="match status" value="1"/>
</dbReference>
<name>A0A1W1UQ58_9DEIO</name>
<dbReference type="InterPro" id="IPR009057">
    <property type="entry name" value="Homeodomain-like_sf"/>
</dbReference>
<evidence type="ECO:0000313" key="2">
    <source>
        <dbReference type="Proteomes" id="UP000192582"/>
    </source>
</evidence>
<dbReference type="Proteomes" id="UP000192582">
    <property type="component" value="Unassembled WGS sequence"/>
</dbReference>
<proteinExistence type="predicted"/>
<evidence type="ECO:0000313" key="1">
    <source>
        <dbReference type="EMBL" id="SMB83129.1"/>
    </source>
</evidence>
<reference evidence="1 2" key="1">
    <citation type="submission" date="2017-04" db="EMBL/GenBank/DDBJ databases">
        <authorList>
            <person name="Afonso C.L."/>
            <person name="Miller P.J."/>
            <person name="Scott M.A."/>
            <person name="Spackman E."/>
            <person name="Goraichik I."/>
            <person name="Dimitrov K.M."/>
            <person name="Suarez D.L."/>
            <person name="Swayne D.E."/>
        </authorList>
    </citation>
    <scope>NUCLEOTIDE SEQUENCE [LARGE SCALE GENOMIC DNA]</scope>
    <source>
        <strain evidence="1 2">KR-140</strain>
    </source>
</reference>
<dbReference type="STRING" id="695939.SAMN00790413_04273"/>
<evidence type="ECO:0008006" key="3">
    <source>
        <dbReference type="Google" id="ProtNLM"/>
    </source>
</evidence>
<dbReference type="AlphaFoldDB" id="A0A1W1UQ58"/>
<gene>
    <name evidence="1" type="ORF">SAMN00790413_04273</name>
</gene>
<dbReference type="Gene3D" id="1.10.357.10">
    <property type="entry name" value="Tetracycline Repressor, domain 2"/>
    <property type="match status" value="1"/>
</dbReference>